<dbReference type="RefSeq" id="WP_326623024.1">
    <property type="nucleotide sequence ID" value="NZ_CP109106.1"/>
</dbReference>
<dbReference type="InterPro" id="IPR020568">
    <property type="entry name" value="Ribosomal_Su5_D2-typ_SF"/>
</dbReference>
<gene>
    <name evidence="1" type="ORF">OG863_38850</name>
</gene>
<evidence type="ECO:0000313" key="1">
    <source>
        <dbReference type="EMBL" id="WSB73434.1"/>
    </source>
</evidence>
<reference evidence="1 2" key="1">
    <citation type="submission" date="2022-10" db="EMBL/GenBank/DDBJ databases">
        <title>The complete genomes of actinobacterial strains from the NBC collection.</title>
        <authorList>
            <person name="Joergensen T.S."/>
            <person name="Alvarez Arevalo M."/>
            <person name="Sterndorff E.B."/>
            <person name="Faurdal D."/>
            <person name="Vuksanovic O."/>
            <person name="Mourched A.-S."/>
            <person name="Charusanti P."/>
            <person name="Shaw S."/>
            <person name="Blin K."/>
            <person name="Weber T."/>
        </authorList>
    </citation>
    <scope>NUCLEOTIDE SEQUENCE [LARGE SCALE GENOMIC DNA]</scope>
    <source>
        <strain evidence="1 2">NBC 01774</strain>
    </source>
</reference>
<keyword evidence="2" id="KW-1185">Reference proteome</keyword>
<organism evidence="1 2">
    <name type="scientific">Streptomyces decoyicus</name>
    <dbReference type="NCBI Taxonomy" id="249567"/>
    <lineage>
        <taxon>Bacteria</taxon>
        <taxon>Bacillati</taxon>
        <taxon>Actinomycetota</taxon>
        <taxon>Actinomycetes</taxon>
        <taxon>Kitasatosporales</taxon>
        <taxon>Streptomycetaceae</taxon>
        <taxon>Streptomyces</taxon>
    </lineage>
</organism>
<dbReference type="InterPro" id="IPR014721">
    <property type="entry name" value="Ribsml_uS5_D2-typ_fold_subgr"/>
</dbReference>
<evidence type="ECO:0000313" key="2">
    <source>
        <dbReference type="Proteomes" id="UP001344251"/>
    </source>
</evidence>
<proteinExistence type="predicted"/>
<dbReference type="SUPFAM" id="SSF54211">
    <property type="entry name" value="Ribosomal protein S5 domain 2-like"/>
    <property type="match status" value="1"/>
</dbReference>
<protein>
    <recommendedName>
        <fullName evidence="3">Translation elongation factor EFG/EF2 domain-containing protein</fullName>
    </recommendedName>
</protein>
<dbReference type="EMBL" id="CP109106">
    <property type="protein sequence ID" value="WSB73434.1"/>
    <property type="molecule type" value="Genomic_DNA"/>
</dbReference>
<dbReference type="Gene3D" id="3.30.230.10">
    <property type="match status" value="1"/>
</dbReference>
<name>A0ABZ1FSK9_9ACTN</name>
<sequence length="139" mass="15250">MDSEARTFPPHPIRGVQAVYARQSSCPADFALVTVDFEPWEEGITFQVAADLDIPERDRSAFAQSDIATFQTAVDRGVREELAELGAGTTVAVSVVLRGMRLHITDSHPKAFQAVGHVAVRNALVLAYGPPPRPRRRRT</sequence>
<evidence type="ECO:0008006" key="3">
    <source>
        <dbReference type="Google" id="ProtNLM"/>
    </source>
</evidence>
<accession>A0ABZ1FSK9</accession>
<dbReference type="Proteomes" id="UP001344251">
    <property type="component" value="Chromosome"/>
</dbReference>